<gene>
    <name evidence="6" type="ORF">CCMP2556_LOCUS44580</name>
</gene>
<dbReference type="PANTHER" id="PTHR44267">
    <property type="entry name" value="WD REPEAT-CONTAINING PROTEIN 43"/>
    <property type="match status" value="1"/>
</dbReference>
<dbReference type="Proteomes" id="UP001642484">
    <property type="component" value="Unassembled WGS sequence"/>
</dbReference>
<proteinExistence type="inferred from homology"/>
<comment type="caution">
    <text evidence="6">The sequence shown here is derived from an EMBL/GenBank/DDBJ whole genome shotgun (WGS) entry which is preliminary data.</text>
</comment>
<dbReference type="InterPro" id="IPR007148">
    <property type="entry name" value="SSU_processome_Utp12"/>
</dbReference>
<feature type="region of interest" description="Disordered" evidence="4">
    <location>
        <begin position="544"/>
        <end position="583"/>
    </location>
</feature>
<keyword evidence="7" id="KW-1185">Reference proteome</keyword>
<feature type="region of interest" description="Disordered" evidence="4">
    <location>
        <begin position="345"/>
        <end position="367"/>
    </location>
</feature>
<keyword evidence="2" id="KW-0539">Nucleus</keyword>
<evidence type="ECO:0000313" key="7">
    <source>
        <dbReference type="Proteomes" id="UP001642484"/>
    </source>
</evidence>
<dbReference type="SUPFAM" id="SSF50978">
    <property type="entry name" value="WD40 repeat-like"/>
    <property type="match status" value="1"/>
</dbReference>
<dbReference type="InterPro" id="IPR052414">
    <property type="entry name" value="U3_snoRNA-assoc_WDR"/>
</dbReference>
<dbReference type="PANTHER" id="PTHR44267:SF1">
    <property type="entry name" value="WD REPEAT-CONTAINING PROTEIN 43"/>
    <property type="match status" value="1"/>
</dbReference>
<evidence type="ECO:0000259" key="5">
    <source>
        <dbReference type="Pfam" id="PF04003"/>
    </source>
</evidence>
<reference evidence="6 7" key="1">
    <citation type="submission" date="2024-02" db="EMBL/GenBank/DDBJ databases">
        <authorList>
            <person name="Chen Y."/>
            <person name="Shah S."/>
            <person name="Dougan E. K."/>
            <person name="Thang M."/>
            <person name="Chan C."/>
        </authorList>
    </citation>
    <scope>NUCLEOTIDE SEQUENCE [LARGE SCALE GENOMIC DNA]</scope>
</reference>
<dbReference type="EMBL" id="CAXAMN010025184">
    <property type="protein sequence ID" value="CAK9093245.1"/>
    <property type="molecule type" value="Genomic_DNA"/>
</dbReference>
<evidence type="ECO:0000256" key="2">
    <source>
        <dbReference type="ARBA" id="ARBA00023242"/>
    </source>
</evidence>
<sequence>MAGPKGALFGPEDFGTLLVHAGGRWKLWREREGSVDLHHNDDHEIYSVACWVKEKSQGHCLVLGCNSGRVQIWNAASAELVARGEAFRKFAHGQSAGVAALAAAPERRGTFFAASRGTVEIMEVGILDGMTRSSFKSGKIGACALAVASGKIDWLLSASWDATPLKLWRLPEPGAELSNLKKAEQRLRPPGNMVTAADLCSVGKKLYALCADGTTQVEVFDISSSAEPSKTPMSSSRVLSCHERIVSAAFAPGGETDTLRVTAHGTTLVVCWSFDRGVDSSTRTVMPVFTVSKAELGGSILATRGPSSLQLQLLLAHGPSAQPRFSLVSPPKSKKATALIEPLASTSEKSTVAGTDEKKRVAAEEPTAVPETLFKRAKLEGKPKALTAKVPLPKSRSAAEGSHLSLAPVLRQGLRAQDTKSLTETLHLHDRSVMDTSVSELNGVEAFDLLQECARRVRYLPEHTTVYCAWIQRIVQHHGSFLRSQPVLADETRYFYDHARLRCAMYRHLLRIRGRLLHAVNEGQKVVASKDEVIKPLLEYVEGDEDLEEEASEEKLRDSDNEDGDLEDLGQDDIDEFFDDESE</sequence>
<evidence type="ECO:0000256" key="3">
    <source>
        <dbReference type="ARBA" id="ARBA00038335"/>
    </source>
</evidence>
<comment type="similarity">
    <text evidence="3">Belongs to the UTP5 family.</text>
</comment>
<name>A0ABP0QZE9_9DINO</name>
<feature type="domain" description="Small-subunit processome Utp12" evidence="5">
    <location>
        <begin position="418"/>
        <end position="516"/>
    </location>
</feature>
<evidence type="ECO:0000256" key="4">
    <source>
        <dbReference type="SAM" id="MobiDB-lite"/>
    </source>
</evidence>
<dbReference type="Pfam" id="PF04003">
    <property type="entry name" value="Utp12"/>
    <property type="match status" value="1"/>
</dbReference>
<evidence type="ECO:0000313" key="6">
    <source>
        <dbReference type="EMBL" id="CAK9093245.1"/>
    </source>
</evidence>
<protein>
    <recommendedName>
        <fullName evidence="5">Small-subunit processome Utp12 domain-containing protein</fullName>
    </recommendedName>
</protein>
<organism evidence="6 7">
    <name type="scientific">Durusdinium trenchii</name>
    <dbReference type="NCBI Taxonomy" id="1381693"/>
    <lineage>
        <taxon>Eukaryota</taxon>
        <taxon>Sar</taxon>
        <taxon>Alveolata</taxon>
        <taxon>Dinophyceae</taxon>
        <taxon>Suessiales</taxon>
        <taxon>Symbiodiniaceae</taxon>
        <taxon>Durusdinium</taxon>
    </lineage>
</organism>
<accession>A0ABP0QZE9</accession>
<dbReference type="Gene3D" id="2.130.10.10">
    <property type="entry name" value="YVTN repeat-like/Quinoprotein amine dehydrogenase"/>
    <property type="match status" value="1"/>
</dbReference>
<dbReference type="InterPro" id="IPR015943">
    <property type="entry name" value="WD40/YVTN_repeat-like_dom_sf"/>
</dbReference>
<evidence type="ECO:0000256" key="1">
    <source>
        <dbReference type="ARBA" id="ARBA00004123"/>
    </source>
</evidence>
<feature type="compositionally biased region" description="Acidic residues" evidence="4">
    <location>
        <begin position="560"/>
        <end position="583"/>
    </location>
</feature>
<dbReference type="InterPro" id="IPR036322">
    <property type="entry name" value="WD40_repeat_dom_sf"/>
</dbReference>
<comment type="subcellular location">
    <subcellularLocation>
        <location evidence="1">Nucleus</location>
    </subcellularLocation>
</comment>